<keyword evidence="6" id="KW-0832">Ubl conjugation</keyword>
<gene>
    <name evidence="12" type="ORF">DUNSADRAFT_1646</name>
</gene>
<keyword evidence="9" id="KW-0539">Nucleus</keyword>
<dbReference type="InterPro" id="IPR018866">
    <property type="entry name" value="Znf-4CXXC_R1"/>
</dbReference>
<evidence type="ECO:0000256" key="2">
    <source>
        <dbReference type="ARBA" id="ARBA00004496"/>
    </source>
</evidence>
<name>A0ABQ7GWV8_DUNSA</name>
<keyword evidence="12" id="KW-0862">Zinc</keyword>
<keyword evidence="5" id="KW-0597">Phosphoprotein</keyword>
<evidence type="ECO:0000256" key="4">
    <source>
        <dbReference type="ARBA" id="ARBA00022499"/>
    </source>
</evidence>
<keyword evidence="7" id="KW-0805">Transcription regulation</keyword>
<feature type="compositionally biased region" description="Polar residues" evidence="10">
    <location>
        <begin position="441"/>
        <end position="450"/>
    </location>
</feature>
<dbReference type="GO" id="GO:0008270">
    <property type="term" value="F:zinc ion binding"/>
    <property type="evidence" value="ECO:0007669"/>
    <property type="project" value="UniProtKB-KW"/>
</dbReference>
<comment type="subcellular location">
    <subcellularLocation>
        <location evidence="2">Cytoplasm</location>
    </subcellularLocation>
    <subcellularLocation>
        <location evidence="1">Nucleus</location>
    </subcellularLocation>
</comment>
<dbReference type="Proteomes" id="UP000815325">
    <property type="component" value="Unassembled WGS sequence"/>
</dbReference>
<proteinExistence type="predicted"/>
<keyword evidence="13" id="KW-1185">Reference proteome</keyword>
<evidence type="ECO:0000256" key="6">
    <source>
        <dbReference type="ARBA" id="ARBA00022843"/>
    </source>
</evidence>
<comment type="caution">
    <text evidence="12">The sequence shown here is derived from an EMBL/GenBank/DDBJ whole genome shotgun (WGS) entry which is preliminary data.</text>
</comment>
<evidence type="ECO:0000259" key="11">
    <source>
        <dbReference type="Pfam" id="PF10497"/>
    </source>
</evidence>
<feature type="region of interest" description="Disordered" evidence="10">
    <location>
        <begin position="39"/>
        <end position="76"/>
    </location>
</feature>
<protein>
    <submittedName>
        <fullName evidence="12">Zinc-finger domain of monoamine-oxidase A repressor R1-domain-containing protein</fullName>
    </submittedName>
</protein>
<keyword evidence="12" id="KW-0479">Metal-binding</keyword>
<evidence type="ECO:0000256" key="7">
    <source>
        <dbReference type="ARBA" id="ARBA00023015"/>
    </source>
</evidence>
<keyword evidence="12" id="KW-0863">Zinc-finger</keyword>
<feature type="region of interest" description="Disordered" evidence="10">
    <location>
        <begin position="304"/>
        <end position="450"/>
    </location>
</feature>
<dbReference type="EMBL" id="MU069555">
    <property type="protein sequence ID" value="KAF5839101.1"/>
    <property type="molecule type" value="Genomic_DNA"/>
</dbReference>
<sequence>MPAMETSINEYEEERARRIAENKRVLEALGVADAARELAAAQAPPAPASRARQASRSRVPRQASLLHTERRRSSRVQNGTICYQEDSFFKELQDDGPAMFTQGPRIANTYLRKLTSEQVDQIRELHGVQAMQDYEEGREGGREVQEAVTQALIAARGNRKPVDSGRGVRIQGGRVYDSRHGITCHWCRQKTLDSHVTCSRAECGGGSRLPVTFCAACLANRHGEDQAKAAESGEWVCPPCRGTCGAGCVSCCNCGPCRRKLDLEPTRQLAQFAKSQGFGNVHDYLVHTVTGESFEAIQARKTQHPWGKWMAPQEQHEQQAAGGGASPPQAQAVHADVSPAVSQEGHQALASSAVGVANSAGGQEQRQQQQQPCGPACRDSNIDVTAEARAATPAQVEPPARKRGRPASAAGMFQAIKPKVGQQQKKQKPEKPAAGERRMTRSSAQAGVAR</sequence>
<feature type="domain" description="Zinc-finger" evidence="11">
    <location>
        <begin position="176"/>
        <end position="285"/>
    </location>
</feature>
<reference evidence="12" key="1">
    <citation type="submission" date="2017-08" db="EMBL/GenBank/DDBJ databases">
        <authorList>
            <person name="Polle J.E."/>
            <person name="Barry K."/>
            <person name="Cushman J."/>
            <person name="Schmutz J."/>
            <person name="Tran D."/>
            <person name="Hathwaick L.T."/>
            <person name="Yim W.C."/>
            <person name="Jenkins J."/>
            <person name="Mckie-Krisberg Z.M."/>
            <person name="Prochnik S."/>
            <person name="Lindquist E."/>
            <person name="Dockter R.B."/>
            <person name="Adam C."/>
            <person name="Molina H."/>
            <person name="Bunkerborg J."/>
            <person name="Jin E."/>
            <person name="Buchheim M."/>
            <person name="Magnuson J."/>
        </authorList>
    </citation>
    <scope>NUCLEOTIDE SEQUENCE</scope>
    <source>
        <strain evidence="12">CCAP 19/18</strain>
    </source>
</reference>
<evidence type="ECO:0000256" key="1">
    <source>
        <dbReference type="ARBA" id="ARBA00004123"/>
    </source>
</evidence>
<feature type="compositionally biased region" description="Low complexity" evidence="10">
    <location>
        <begin position="39"/>
        <end position="52"/>
    </location>
</feature>
<dbReference type="InterPro" id="IPR040221">
    <property type="entry name" value="CDCA7/CDA7L"/>
</dbReference>
<dbReference type="PANTHER" id="PTHR31169">
    <property type="entry name" value="OS05G0300700 PROTEIN"/>
    <property type="match status" value="1"/>
</dbReference>
<evidence type="ECO:0000256" key="10">
    <source>
        <dbReference type="SAM" id="MobiDB-lite"/>
    </source>
</evidence>
<keyword evidence="4" id="KW-1017">Isopeptide bond</keyword>
<feature type="compositionally biased region" description="Low complexity" evidence="10">
    <location>
        <begin position="348"/>
        <end position="371"/>
    </location>
</feature>
<evidence type="ECO:0000256" key="3">
    <source>
        <dbReference type="ARBA" id="ARBA00022490"/>
    </source>
</evidence>
<accession>A0ABQ7GWV8</accession>
<feature type="compositionally biased region" description="Basic and acidic residues" evidence="10">
    <location>
        <begin position="427"/>
        <end position="439"/>
    </location>
</feature>
<evidence type="ECO:0000313" key="13">
    <source>
        <dbReference type="Proteomes" id="UP000815325"/>
    </source>
</evidence>
<evidence type="ECO:0000313" key="12">
    <source>
        <dbReference type="EMBL" id="KAF5839101.1"/>
    </source>
</evidence>
<organism evidence="12 13">
    <name type="scientific">Dunaliella salina</name>
    <name type="common">Green alga</name>
    <name type="synonym">Protococcus salinus</name>
    <dbReference type="NCBI Taxonomy" id="3046"/>
    <lineage>
        <taxon>Eukaryota</taxon>
        <taxon>Viridiplantae</taxon>
        <taxon>Chlorophyta</taxon>
        <taxon>core chlorophytes</taxon>
        <taxon>Chlorophyceae</taxon>
        <taxon>CS clade</taxon>
        <taxon>Chlamydomonadales</taxon>
        <taxon>Dunaliellaceae</taxon>
        <taxon>Dunaliella</taxon>
    </lineage>
</organism>
<keyword evidence="8" id="KW-0804">Transcription</keyword>
<dbReference type="PANTHER" id="PTHR31169:SF34">
    <property type="entry name" value="ZINC-FINGER DOMAIN-CONTAINING PROTEIN"/>
    <property type="match status" value="1"/>
</dbReference>
<keyword evidence="3" id="KW-0963">Cytoplasm</keyword>
<dbReference type="Pfam" id="PF10497">
    <property type="entry name" value="zf-4CXXC_R1"/>
    <property type="match status" value="1"/>
</dbReference>
<evidence type="ECO:0000256" key="5">
    <source>
        <dbReference type="ARBA" id="ARBA00022553"/>
    </source>
</evidence>
<evidence type="ECO:0000256" key="8">
    <source>
        <dbReference type="ARBA" id="ARBA00023163"/>
    </source>
</evidence>
<evidence type="ECO:0000256" key="9">
    <source>
        <dbReference type="ARBA" id="ARBA00023242"/>
    </source>
</evidence>